<proteinExistence type="predicted"/>
<dbReference type="PANTHER" id="PTHR11138:SF5">
    <property type="entry name" value="METHIONYL-TRNA FORMYLTRANSFERASE, MITOCHONDRIAL"/>
    <property type="match status" value="1"/>
</dbReference>
<keyword evidence="4" id="KW-1185">Reference proteome</keyword>
<dbReference type="GO" id="GO:0004479">
    <property type="term" value="F:methionyl-tRNA formyltransferase activity"/>
    <property type="evidence" value="ECO:0007669"/>
    <property type="project" value="UniProtKB-EC"/>
</dbReference>
<gene>
    <name evidence="3" type="ORF">K437DRAFT_254574</name>
</gene>
<dbReference type="Proteomes" id="UP000027361">
    <property type="component" value="Unassembled WGS sequence"/>
</dbReference>
<evidence type="ECO:0000256" key="1">
    <source>
        <dbReference type="ARBA" id="ARBA00012261"/>
    </source>
</evidence>
<dbReference type="InterPro" id="IPR041711">
    <property type="entry name" value="Met-tRNA-FMT_N"/>
</dbReference>
<keyword evidence="3" id="KW-0808">Transferase</keyword>
<dbReference type="Pfam" id="PF00551">
    <property type="entry name" value="Formyl_trans_N"/>
    <property type="match status" value="1"/>
</dbReference>
<comment type="caution">
    <text evidence="3">The sequence shown here is derived from an EMBL/GenBank/DDBJ whole genome shotgun (WGS) entry which is preliminary data.</text>
</comment>
<dbReference type="EC" id="2.1.2.9" evidence="1"/>
<feature type="domain" description="Formyl transferase N-terminal" evidence="2">
    <location>
        <begin position="133"/>
        <end position="237"/>
    </location>
</feature>
<dbReference type="STRING" id="1037660.A0A066WEJ4"/>
<protein>
    <recommendedName>
        <fullName evidence="1">methionyl-tRNA formyltransferase</fullName>
        <ecNumber evidence="1">2.1.2.9</ecNumber>
    </recommendedName>
</protein>
<dbReference type="Gene3D" id="3.40.50.12230">
    <property type="match status" value="1"/>
</dbReference>
<dbReference type="GO" id="GO:0005739">
    <property type="term" value="C:mitochondrion"/>
    <property type="evidence" value="ECO:0007669"/>
    <property type="project" value="TreeGrafter"/>
</dbReference>
<dbReference type="InParanoid" id="A0A066WEJ4"/>
<name>A0A066WEJ4_TILAU</name>
<reference evidence="3 4" key="1">
    <citation type="submission" date="2014-05" db="EMBL/GenBank/DDBJ databases">
        <title>Draft genome sequence of a rare smut relative, Tilletiaria anomala UBC 951.</title>
        <authorList>
            <consortium name="DOE Joint Genome Institute"/>
            <person name="Toome M."/>
            <person name="Kuo A."/>
            <person name="Henrissat B."/>
            <person name="Lipzen A."/>
            <person name="Tritt A."/>
            <person name="Yoshinaga Y."/>
            <person name="Zane M."/>
            <person name="Barry K."/>
            <person name="Grigoriev I.V."/>
            <person name="Spatafora J.W."/>
            <person name="Aimea M.C."/>
        </authorList>
    </citation>
    <scope>NUCLEOTIDE SEQUENCE [LARGE SCALE GENOMIC DNA]</scope>
    <source>
        <strain evidence="3 4">UBC 951</strain>
    </source>
</reference>
<dbReference type="AlphaFoldDB" id="A0A066WEJ4"/>
<accession>A0A066WEJ4</accession>
<dbReference type="InterPro" id="IPR036477">
    <property type="entry name" value="Formyl_transf_N_sf"/>
</dbReference>
<dbReference type="OrthoDB" id="10268103at2759"/>
<dbReference type="PANTHER" id="PTHR11138">
    <property type="entry name" value="METHIONYL-TRNA FORMYLTRANSFERASE"/>
    <property type="match status" value="1"/>
</dbReference>
<dbReference type="CDD" id="cd08646">
    <property type="entry name" value="FMT_core_Met-tRNA-FMT_N"/>
    <property type="match status" value="1"/>
</dbReference>
<dbReference type="RefSeq" id="XP_013245031.1">
    <property type="nucleotide sequence ID" value="XM_013389577.1"/>
</dbReference>
<dbReference type="EMBL" id="JMSN01000013">
    <property type="protein sequence ID" value="KDN52191.1"/>
    <property type="molecule type" value="Genomic_DNA"/>
</dbReference>
<sequence>MTAPTAIRSSCIVCQASRRRFLFAQVAHRQRCYSQVAPPSQPDVSSNANHDILFCGSDQFAHIILARLIQAKELYRSLHVLTSPGVNDFQSWGGSRMKTSTVKALAQEHSVAHHIIPKAGIEHFTLPFSSASSRGHQENSSPLLVTASFGHFLPPSFLNTFTSQTGVNGGSSRALNVHPSLLPHLRGAAPIQWAIARSEDAAADVHAAERTASSVGVTIQELSVVGFDRGRILLQLPFALQPHSPPGEPPTSIAWTYATLMPLLAHLGADALLRVLRDLDRCASYATPQDDALATYAPKLRSDKHGVVQWTKWSARRIEARWRGFGHHFPFSTMLHPAPEAVQRGAFKPTSMSFHDLDLITARELNKHEPYLAAVLRDESSQPGHAVFCAELPASARPTVLPADSEAKDKIAHASSRASSDSPSAALLIRCAPSSVSSSSFPSPPTSISSSAISARVDEAEAFLVVRETRLPGKKRRRIDREWWNGFRDRADARGRLRFASS</sequence>
<evidence type="ECO:0000313" key="3">
    <source>
        <dbReference type="EMBL" id="KDN52191.1"/>
    </source>
</evidence>
<dbReference type="InterPro" id="IPR002376">
    <property type="entry name" value="Formyl_transf_N"/>
</dbReference>
<dbReference type="HOGENOM" id="CLU_543133_0_0_1"/>
<organism evidence="3 4">
    <name type="scientific">Tilletiaria anomala (strain ATCC 24038 / CBS 436.72 / UBC 951)</name>
    <dbReference type="NCBI Taxonomy" id="1037660"/>
    <lineage>
        <taxon>Eukaryota</taxon>
        <taxon>Fungi</taxon>
        <taxon>Dikarya</taxon>
        <taxon>Basidiomycota</taxon>
        <taxon>Ustilaginomycotina</taxon>
        <taxon>Exobasidiomycetes</taxon>
        <taxon>Georgefischeriales</taxon>
        <taxon>Tilletiariaceae</taxon>
        <taxon>Tilletiaria</taxon>
    </lineage>
</organism>
<dbReference type="SUPFAM" id="SSF53328">
    <property type="entry name" value="Formyltransferase"/>
    <property type="match status" value="1"/>
</dbReference>
<evidence type="ECO:0000313" key="4">
    <source>
        <dbReference type="Proteomes" id="UP000027361"/>
    </source>
</evidence>
<evidence type="ECO:0000259" key="2">
    <source>
        <dbReference type="Pfam" id="PF00551"/>
    </source>
</evidence>
<dbReference type="GeneID" id="25263912"/>